<accession>E9HGN7</accession>
<keyword evidence="2" id="KW-1185">Reference proteome</keyword>
<sequence>MYVDEIVRTLPSVECHWKRILCRSVVAANFLCAREFPPPPSEATHHHQGRPMRFSVHAAATHPVNEDEASRGPIFGSVSFHSAPRKMKGVKTGGTARICKALSRQ</sequence>
<gene>
    <name evidence="1" type="ORF">DAPPUDRAFT_259154</name>
</gene>
<reference evidence="1 2" key="1">
    <citation type="journal article" date="2011" name="Science">
        <title>The ecoresponsive genome of Daphnia pulex.</title>
        <authorList>
            <person name="Colbourne J.K."/>
            <person name="Pfrender M.E."/>
            <person name="Gilbert D."/>
            <person name="Thomas W.K."/>
            <person name="Tucker A."/>
            <person name="Oakley T.H."/>
            <person name="Tokishita S."/>
            <person name="Aerts A."/>
            <person name="Arnold G.J."/>
            <person name="Basu M.K."/>
            <person name="Bauer D.J."/>
            <person name="Caceres C.E."/>
            <person name="Carmel L."/>
            <person name="Casola C."/>
            <person name="Choi J.H."/>
            <person name="Detter J.C."/>
            <person name="Dong Q."/>
            <person name="Dusheyko S."/>
            <person name="Eads B.D."/>
            <person name="Frohlich T."/>
            <person name="Geiler-Samerotte K.A."/>
            <person name="Gerlach D."/>
            <person name="Hatcher P."/>
            <person name="Jogdeo S."/>
            <person name="Krijgsveld J."/>
            <person name="Kriventseva E.V."/>
            <person name="Kultz D."/>
            <person name="Laforsch C."/>
            <person name="Lindquist E."/>
            <person name="Lopez J."/>
            <person name="Manak J.R."/>
            <person name="Muller J."/>
            <person name="Pangilinan J."/>
            <person name="Patwardhan R.P."/>
            <person name="Pitluck S."/>
            <person name="Pritham E.J."/>
            <person name="Rechtsteiner A."/>
            <person name="Rho M."/>
            <person name="Rogozin I.B."/>
            <person name="Sakarya O."/>
            <person name="Salamov A."/>
            <person name="Schaack S."/>
            <person name="Shapiro H."/>
            <person name="Shiga Y."/>
            <person name="Skalitzky C."/>
            <person name="Smith Z."/>
            <person name="Souvorov A."/>
            <person name="Sung W."/>
            <person name="Tang Z."/>
            <person name="Tsuchiya D."/>
            <person name="Tu H."/>
            <person name="Vos H."/>
            <person name="Wang M."/>
            <person name="Wolf Y.I."/>
            <person name="Yamagata H."/>
            <person name="Yamada T."/>
            <person name="Ye Y."/>
            <person name="Shaw J.R."/>
            <person name="Andrews J."/>
            <person name="Crease T.J."/>
            <person name="Tang H."/>
            <person name="Lucas S.M."/>
            <person name="Robertson H.M."/>
            <person name="Bork P."/>
            <person name="Koonin E.V."/>
            <person name="Zdobnov E.M."/>
            <person name="Grigoriev I.V."/>
            <person name="Lynch M."/>
            <person name="Boore J.L."/>
        </authorList>
    </citation>
    <scope>NUCLEOTIDE SEQUENCE [LARGE SCALE GENOMIC DNA]</scope>
</reference>
<dbReference type="EMBL" id="GL732642">
    <property type="protein sequence ID" value="EFX69120.1"/>
    <property type="molecule type" value="Genomic_DNA"/>
</dbReference>
<protein>
    <submittedName>
        <fullName evidence="1">Uncharacterized protein</fullName>
    </submittedName>
</protein>
<dbReference type="KEGG" id="dpx:DAPPUDRAFT_259154"/>
<evidence type="ECO:0000313" key="1">
    <source>
        <dbReference type="EMBL" id="EFX69120.1"/>
    </source>
</evidence>
<dbReference type="AlphaFoldDB" id="E9HGN7"/>
<proteinExistence type="predicted"/>
<name>E9HGN7_DAPPU</name>
<dbReference type="Proteomes" id="UP000000305">
    <property type="component" value="Unassembled WGS sequence"/>
</dbReference>
<dbReference type="HOGENOM" id="CLU_2239247_0_0_1"/>
<dbReference type="InParanoid" id="E9HGN7"/>
<organism evidence="1 2">
    <name type="scientific">Daphnia pulex</name>
    <name type="common">Water flea</name>
    <dbReference type="NCBI Taxonomy" id="6669"/>
    <lineage>
        <taxon>Eukaryota</taxon>
        <taxon>Metazoa</taxon>
        <taxon>Ecdysozoa</taxon>
        <taxon>Arthropoda</taxon>
        <taxon>Crustacea</taxon>
        <taxon>Branchiopoda</taxon>
        <taxon>Diplostraca</taxon>
        <taxon>Cladocera</taxon>
        <taxon>Anomopoda</taxon>
        <taxon>Daphniidae</taxon>
        <taxon>Daphnia</taxon>
    </lineage>
</organism>
<evidence type="ECO:0000313" key="2">
    <source>
        <dbReference type="Proteomes" id="UP000000305"/>
    </source>
</evidence>